<keyword evidence="4" id="KW-1185">Reference proteome</keyword>
<accession>A0A8J3ZCE2</accession>
<feature type="region of interest" description="Disordered" evidence="1">
    <location>
        <begin position="23"/>
        <end position="58"/>
    </location>
</feature>
<dbReference type="RefSeq" id="WP_204006199.1">
    <property type="nucleotide sequence ID" value="NZ_BOPG01000065.1"/>
</dbReference>
<dbReference type="EMBL" id="BOPG01000065">
    <property type="protein sequence ID" value="GIJ61337.1"/>
    <property type="molecule type" value="Genomic_DNA"/>
</dbReference>
<dbReference type="AlphaFoldDB" id="A0A8J3ZCE2"/>
<gene>
    <name evidence="3" type="ORF">Vau01_088530</name>
</gene>
<proteinExistence type="predicted"/>
<protein>
    <recommendedName>
        <fullName evidence="5">DUF3558 domain-containing protein</fullName>
    </recommendedName>
</protein>
<name>A0A8J3ZCE2_9ACTN</name>
<evidence type="ECO:0000313" key="4">
    <source>
        <dbReference type="Proteomes" id="UP000612585"/>
    </source>
</evidence>
<keyword evidence="2" id="KW-0732">Signal</keyword>
<comment type="caution">
    <text evidence="3">The sequence shown here is derived from an EMBL/GenBank/DDBJ whole genome shotgun (WGS) entry which is preliminary data.</text>
</comment>
<dbReference type="Pfam" id="PF18966">
    <property type="entry name" value="Lipoprotein_23"/>
    <property type="match status" value="1"/>
</dbReference>
<evidence type="ECO:0000256" key="2">
    <source>
        <dbReference type="SAM" id="SignalP"/>
    </source>
</evidence>
<evidence type="ECO:0008006" key="5">
    <source>
        <dbReference type="Google" id="ProtNLM"/>
    </source>
</evidence>
<dbReference type="PROSITE" id="PS51257">
    <property type="entry name" value="PROKAR_LIPOPROTEIN"/>
    <property type="match status" value="1"/>
</dbReference>
<feature type="chain" id="PRO_5038393412" description="DUF3558 domain-containing protein" evidence="2">
    <location>
        <begin position="19"/>
        <end position="203"/>
    </location>
</feature>
<dbReference type="Proteomes" id="UP000612585">
    <property type="component" value="Unassembled WGS sequence"/>
</dbReference>
<reference evidence="3" key="1">
    <citation type="submission" date="2021-01" db="EMBL/GenBank/DDBJ databases">
        <title>Whole genome shotgun sequence of Virgisporangium aurantiacum NBRC 16421.</title>
        <authorList>
            <person name="Komaki H."/>
            <person name="Tamura T."/>
        </authorList>
    </citation>
    <scope>NUCLEOTIDE SEQUENCE</scope>
    <source>
        <strain evidence="3">NBRC 16421</strain>
    </source>
</reference>
<feature type="compositionally biased region" description="Low complexity" evidence="1">
    <location>
        <begin position="31"/>
        <end position="45"/>
    </location>
</feature>
<organism evidence="3 4">
    <name type="scientific">Virgisporangium aurantiacum</name>
    <dbReference type="NCBI Taxonomy" id="175570"/>
    <lineage>
        <taxon>Bacteria</taxon>
        <taxon>Bacillati</taxon>
        <taxon>Actinomycetota</taxon>
        <taxon>Actinomycetes</taxon>
        <taxon>Micromonosporales</taxon>
        <taxon>Micromonosporaceae</taxon>
        <taxon>Virgisporangium</taxon>
    </lineage>
</organism>
<sequence length="203" mass="20631">MRRLLLPVLTLLALAACGSDPDPTVAPPAGSPAASVTATASAPDVPTENWNDPQPADAAGTSYPACAVPAIFDLADKWTARAVPADAAKLLGPHTLACEIDGKAAGVIGFIRVFRATGTDIRAALLAQVGDKAAGLRTREFTAAPGPGREVAFGPADKPERAFAVATGTETVIVHWSGLDADEHTAGLPAYLLAQASFAKRGG</sequence>
<feature type="signal peptide" evidence="2">
    <location>
        <begin position="1"/>
        <end position="18"/>
    </location>
</feature>
<evidence type="ECO:0000256" key="1">
    <source>
        <dbReference type="SAM" id="MobiDB-lite"/>
    </source>
</evidence>
<dbReference type="InterPro" id="IPR044058">
    <property type="entry name" value="Lipoprotein_23"/>
</dbReference>
<evidence type="ECO:0000313" key="3">
    <source>
        <dbReference type="EMBL" id="GIJ61337.1"/>
    </source>
</evidence>